<evidence type="ECO:0000259" key="5">
    <source>
        <dbReference type="PROSITE" id="PS50931"/>
    </source>
</evidence>
<evidence type="ECO:0000313" key="6">
    <source>
        <dbReference type="EMBL" id="BAE93937.1"/>
    </source>
</evidence>
<dbReference type="SUPFAM" id="SSF53850">
    <property type="entry name" value="Periplasmic binding protein-like II"/>
    <property type="match status" value="1"/>
</dbReference>
<dbReference type="SUPFAM" id="SSF46785">
    <property type="entry name" value="Winged helix' DNA-binding domain"/>
    <property type="match status" value="1"/>
</dbReference>
<keyword evidence="4" id="KW-0804">Transcription</keyword>
<dbReference type="InterPro" id="IPR005119">
    <property type="entry name" value="LysR_subst-bd"/>
</dbReference>
<evidence type="ECO:0000256" key="4">
    <source>
        <dbReference type="ARBA" id="ARBA00023163"/>
    </source>
</evidence>
<dbReference type="PROSITE" id="PS50931">
    <property type="entry name" value="HTH_LYSR"/>
    <property type="match status" value="1"/>
</dbReference>
<comment type="similarity">
    <text evidence="1">Belongs to the LysR transcriptional regulatory family.</text>
</comment>
<dbReference type="Gene3D" id="3.40.190.10">
    <property type="entry name" value="Periplasmic binding protein-like II"/>
    <property type="match status" value="2"/>
</dbReference>
<dbReference type="InterPro" id="IPR050389">
    <property type="entry name" value="LysR-type_TF"/>
</dbReference>
<dbReference type="PANTHER" id="PTHR30118">
    <property type="entry name" value="HTH-TYPE TRANSCRIPTIONAL REGULATOR LEUO-RELATED"/>
    <property type="match status" value="1"/>
</dbReference>
<dbReference type="EMBL" id="AB240454">
    <property type="protein sequence ID" value="BAE93937.1"/>
    <property type="molecule type" value="Genomic_DNA"/>
</dbReference>
<keyword evidence="3" id="KW-0238">DNA-binding</keyword>
<dbReference type="AlphaFoldDB" id="Q1MWN1"/>
<dbReference type="GO" id="GO:0003700">
    <property type="term" value="F:DNA-binding transcription factor activity"/>
    <property type="evidence" value="ECO:0007669"/>
    <property type="project" value="InterPro"/>
</dbReference>
<organism evidence="6">
    <name type="scientific">Sphingomonas sp. A4</name>
    <dbReference type="NCBI Taxonomy" id="223555"/>
    <lineage>
        <taxon>Bacteria</taxon>
        <taxon>Pseudomonadati</taxon>
        <taxon>Pseudomonadota</taxon>
        <taxon>Alphaproteobacteria</taxon>
        <taxon>Sphingomonadales</taxon>
        <taxon>Sphingomonadaceae</taxon>
        <taxon>Sphingomonas</taxon>
    </lineage>
</organism>
<dbReference type="Pfam" id="PF00126">
    <property type="entry name" value="HTH_1"/>
    <property type="match status" value="1"/>
</dbReference>
<protein>
    <submittedName>
        <fullName evidence="6">LysR-type regulatory protein</fullName>
    </submittedName>
</protein>
<gene>
    <name evidence="6" type="primary">arhR</name>
</gene>
<dbReference type="Gene3D" id="1.10.10.10">
    <property type="entry name" value="Winged helix-like DNA-binding domain superfamily/Winged helix DNA-binding domain"/>
    <property type="match status" value="1"/>
</dbReference>
<dbReference type="GO" id="GO:0003677">
    <property type="term" value="F:DNA binding"/>
    <property type="evidence" value="ECO:0007669"/>
    <property type="project" value="UniProtKB-KW"/>
</dbReference>
<evidence type="ECO:0000256" key="1">
    <source>
        <dbReference type="ARBA" id="ARBA00009437"/>
    </source>
</evidence>
<dbReference type="Pfam" id="PF03466">
    <property type="entry name" value="LysR_substrate"/>
    <property type="match status" value="1"/>
</dbReference>
<sequence>MVKIRDVDLNLLRVFECVFQTRKVVEAAEILGISQPAVSNALKKLRELLNDELFVRTRSGMIPTQYAMQLAEPISYALKTLEIAIEASESFDPRRDKRHFVIATSDLGDMYFGPKLISHIRDISQDITIEFVGNSRPHIFESLENGEVDILLGFRPDLITNMFVFRLFYQGWRILARKDHPIFSSKAPREDLLACRWIGVRSEGSGSASVNAELLKVGMDRNIVVWTSNFGTLAPLLAVGDLAACVPEIYTTVIDEAFGLKSMPFPVDLPKHSISSVWHSKAHNDPANQWLRQQVSILFKEA</sequence>
<accession>Q1MWN1</accession>
<dbReference type="PRINTS" id="PR00039">
    <property type="entry name" value="HTHLYSR"/>
</dbReference>
<evidence type="ECO:0000256" key="2">
    <source>
        <dbReference type="ARBA" id="ARBA00023015"/>
    </source>
</evidence>
<dbReference type="InterPro" id="IPR036388">
    <property type="entry name" value="WH-like_DNA-bd_sf"/>
</dbReference>
<dbReference type="InterPro" id="IPR036390">
    <property type="entry name" value="WH_DNA-bd_sf"/>
</dbReference>
<evidence type="ECO:0000256" key="3">
    <source>
        <dbReference type="ARBA" id="ARBA00023125"/>
    </source>
</evidence>
<name>Q1MWN1_9SPHN</name>
<keyword evidence="2" id="KW-0805">Transcription regulation</keyword>
<dbReference type="InterPro" id="IPR000847">
    <property type="entry name" value="LysR_HTH_N"/>
</dbReference>
<dbReference type="PANTHER" id="PTHR30118:SF15">
    <property type="entry name" value="TRANSCRIPTIONAL REGULATORY PROTEIN"/>
    <property type="match status" value="1"/>
</dbReference>
<reference evidence="6" key="1">
    <citation type="journal article" date="2006" name="Microbiology (Mosc.)">
        <title>Functional and transcriptional analyses of the initial oxygenase genes for acenaphthene degradation from Sphingomonas sp. strain A4.</title>
        <authorList>
            <person name="Kouzuma A."/>
            <person name="Pinyakong O."/>
            <person name="Nojiri H."/>
            <person name="Omori T."/>
            <person name="Yamane H."/>
            <person name="Habe H."/>
        </authorList>
    </citation>
    <scope>NUCLEOTIDE SEQUENCE</scope>
    <source>
        <strain evidence="6">A4</strain>
    </source>
</reference>
<proteinExistence type="inferred from homology"/>
<feature type="domain" description="HTH lysR-type" evidence="5">
    <location>
        <begin position="7"/>
        <end position="64"/>
    </location>
</feature>
<dbReference type="CDD" id="cd08459">
    <property type="entry name" value="PBP2_DntR_NahR_LinR_like"/>
    <property type="match status" value="1"/>
</dbReference>